<evidence type="ECO:0000313" key="3">
    <source>
        <dbReference type="Proteomes" id="UP000198379"/>
    </source>
</evidence>
<dbReference type="Gene3D" id="3.40.250.10">
    <property type="entry name" value="Rhodanese-like domain"/>
    <property type="match status" value="1"/>
</dbReference>
<dbReference type="SUPFAM" id="SSF52821">
    <property type="entry name" value="Rhodanese/Cell cycle control phosphatase"/>
    <property type="match status" value="1"/>
</dbReference>
<name>A0A239AH14_9FLAO</name>
<dbReference type="GO" id="GO:0004792">
    <property type="term" value="F:thiosulfate-cyanide sulfurtransferase activity"/>
    <property type="evidence" value="ECO:0007669"/>
    <property type="project" value="TreeGrafter"/>
</dbReference>
<proteinExistence type="predicted"/>
<accession>A0A239AH14</accession>
<keyword evidence="2" id="KW-0808">Transferase</keyword>
<reference evidence="2 3" key="1">
    <citation type="submission" date="2017-06" db="EMBL/GenBank/DDBJ databases">
        <authorList>
            <person name="Kim H.J."/>
            <person name="Triplett B.A."/>
        </authorList>
    </citation>
    <scope>NUCLEOTIDE SEQUENCE [LARGE SCALE GENOMIC DNA]</scope>
    <source>
        <strain evidence="2 3">DSM 25597</strain>
    </source>
</reference>
<dbReference type="PANTHER" id="PTHR44086">
    <property type="entry name" value="THIOSULFATE SULFURTRANSFERASE RDL2, MITOCHONDRIAL-RELATED"/>
    <property type="match status" value="1"/>
</dbReference>
<evidence type="ECO:0000313" key="2">
    <source>
        <dbReference type="EMBL" id="SNR94829.1"/>
    </source>
</evidence>
<dbReference type="EMBL" id="FZNY01000004">
    <property type="protein sequence ID" value="SNR94829.1"/>
    <property type="molecule type" value="Genomic_DNA"/>
</dbReference>
<dbReference type="InterPro" id="IPR036873">
    <property type="entry name" value="Rhodanese-like_dom_sf"/>
</dbReference>
<dbReference type="CDD" id="cd00158">
    <property type="entry name" value="RHOD"/>
    <property type="match status" value="1"/>
</dbReference>
<organism evidence="2 3">
    <name type="scientific">Dokdonia pacifica</name>
    <dbReference type="NCBI Taxonomy" id="1627892"/>
    <lineage>
        <taxon>Bacteria</taxon>
        <taxon>Pseudomonadati</taxon>
        <taxon>Bacteroidota</taxon>
        <taxon>Flavobacteriia</taxon>
        <taxon>Flavobacteriales</taxon>
        <taxon>Flavobacteriaceae</taxon>
        <taxon>Dokdonia</taxon>
    </lineage>
</organism>
<dbReference type="Proteomes" id="UP000198379">
    <property type="component" value="Unassembled WGS sequence"/>
</dbReference>
<dbReference type="PROSITE" id="PS50206">
    <property type="entry name" value="RHODANESE_3"/>
    <property type="match status" value="1"/>
</dbReference>
<dbReference type="NCBIfam" id="NF045521">
    <property type="entry name" value="rhoda_near_glyco"/>
    <property type="match status" value="1"/>
</dbReference>
<feature type="domain" description="Rhodanese" evidence="1">
    <location>
        <begin position="67"/>
        <end position="157"/>
    </location>
</feature>
<dbReference type="SMART" id="SM00450">
    <property type="entry name" value="RHOD"/>
    <property type="match status" value="1"/>
</dbReference>
<sequence>MDSNATVHIHVVIHSEVFRSNMKLIVIILFFITAPTWAQEPMDIDVVLKNYNDQTVPYISVEKLHKNKDAYLILDTRKKEEFLVSHIPNAIWSNEKLDVYAFAKAYPDKSQPIVVYCSIGVRSENFGESLQKLGYTNVFNLYGSIFSWKDKGYTIVNQQKRPTDSVHVYSKEWGKYLQTGIKVYK</sequence>
<dbReference type="AlphaFoldDB" id="A0A239AH14"/>
<evidence type="ECO:0000259" key="1">
    <source>
        <dbReference type="PROSITE" id="PS50206"/>
    </source>
</evidence>
<gene>
    <name evidence="2" type="ORF">SAMN06265376_104427</name>
</gene>
<dbReference type="InterPro" id="IPR001763">
    <property type="entry name" value="Rhodanese-like_dom"/>
</dbReference>
<keyword evidence="3" id="KW-1185">Reference proteome</keyword>
<dbReference type="Pfam" id="PF00581">
    <property type="entry name" value="Rhodanese"/>
    <property type="match status" value="1"/>
</dbReference>
<protein>
    <submittedName>
        <fullName evidence="2">Rhodanese-related sulfurtransferase</fullName>
    </submittedName>
</protein>
<dbReference type="PANTHER" id="PTHR44086:SF10">
    <property type="entry name" value="THIOSULFATE SULFURTRANSFERASE_RHODANESE-LIKE DOMAIN-CONTAINING PROTEIN 3"/>
    <property type="match status" value="1"/>
</dbReference>